<comment type="caution">
    <text evidence="2">The sequence shown here is derived from an EMBL/GenBank/DDBJ whole genome shotgun (WGS) entry which is preliminary data.</text>
</comment>
<feature type="domain" description="Hemerythrin-like" evidence="1">
    <location>
        <begin position="13"/>
        <end position="127"/>
    </location>
</feature>
<protein>
    <submittedName>
        <fullName evidence="2">Bacteriohemerythrin</fullName>
    </submittedName>
</protein>
<dbReference type="RefSeq" id="WP_216149268.1">
    <property type="nucleotide sequence ID" value="NZ_JAHLDV010000023.1"/>
</dbReference>
<organism evidence="2 3">
    <name type="scientific">Clostridium frigoris</name>
    <dbReference type="NCBI Taxonomy" id="205327"/>
    <lineage>
        <taxon>Bacteria</taxon>
        <taxon>Bacillati</taxon>
        <taxon>Bacillota</taxon>
        <taxon>Clostridia</taxon>
        <taxon>Eubacteriales</taxon>
        <taxon>Clostridiaceae</taxon>
        <taxon>Clostridium</taxon>
    </lineage>
</organism>
<evidence type="ECO:0000313" key="3">
    <source>
        <dbReference type="Proteomes" id="UP000776252"/>
    </source>
</evidence>
<evidence type="ECO:0000313" key="2">
    <source>
        <dbReference type="EMBL" id="MBU3160274.1"/>
    </source>
</evidence>
<evidence type="ECO:0000259" key="1">
    <source>
        <dbReference type="Pfam" id="PF01814"/>
    </source>
</evidence>
<dbReference type="Proteomes" id="UP000776252">
    <property type="component" value="Unassembled WGS sequence"/>
</dbReference>
<sequence length="135" mass="16003">MVLFVWEDKYKVGIAELDEQHKTLIGLINKLYNAMKQGHGKDVLKSILDDLLGYVKYHFGTEEKYFTKYNYINKNEQIKSHNDFKNTVIEFKKKFEDGNTFISTELMNFLKNWLGTHILESDMKYGKFLNEKGVY</sequence>
<dbReference type="PANTHER" id="PTHR37164">
    <property type="entry name" value="BACTERIOHEMERYTHRIN"/>
    <property type="match status" value="1"/>
</dbReference>
<dbReference type="InterPro" id="IPR012312">
    <property type="entry name" value="Hemerythrin-like"/>
</dbReference>
<dbReference type="PANTHER" id="PTHR37164:SF1">
    <property type="entry name" value="BACTERIOHEMERYTHRIN"/>
    <property type="match status" value="1"/>
</dbReference>
<dbReference type="InterPro" id="IPR012827">
    <property type="entry name" value="Hemerythrin_metal-bd"/>
</dbReference>
<dbReference type="Pfam" id="PF01814">
    <property type="entry name" value="Hemerythrin"/>
    <property type="match status" value="1"/>
</dbReference>
<dbReference type="CDD" id="cd12107">
    <property type="entry name" value="Hemerythrin"/>
    <property type="match status" value="1"/>
</dbReference>
<dbReference type="NCBIfam" id="TIGR02481">
    <property type="entry name" value="hemeryth_dom"/>
    <property type="match status" value="1"/>
</dbReference>
<proteinExistence type="predicted"/>
<gene>
    <name evidence="2" type="ORF">KPL37_10985</name>
</gene>
<accession>A0ABS6BVC2</accession>
<dbReference type="InterPro" id="IPR050669">
    <property type="entry name" value="Hemerythrin"/>
</dbReference>
<name>A0ABS6BVC2_9CLOT</name>
<keyword evidence="3" id="KW-1185">Reference proteome</keyword>
<dbReference type="NCBIfam" id="NF033749">
    <property type="entry name" value="bact_hemeryth"/>
    <property type="match status" value="1"/>
</dbReference>
<dbReference type="EMBL" id="JAHLDV010000023">
    <property type="protein sequence ID" value="MBU3160274.1"/>
    <property type="molecule type" value="Genomic_DNA"/>
</dbReference>
<reference evidence="2 3" key="1">
    <citation type="submission" date="2021-06" db="EMBL/GenBank/DDBJ databases">
        <title>Clostridia strains as spoilage organisms.</title>
        <authorList>
            <person name="Wambui J."/>
            <person name="Stephan R."/>
            <person name="Stevens M.J.A."/>
        </authorList>
    </citation>
    <scope>NUCLEOTIDE SEQUENCE [LARGE SCALE GENOMIC DNA]</scope>
    <source>
        <strain evidence="2 3">DSM 14204</strain>
    </source>
</reference>